<dbReference type="Proteomes" id="UP001642501">
    <property type="component" value="Unassembled WGS sequence"/>
</dbReference>
<feature type="region of interest" description="Disordered" evidence="2">
    <location>
        <begin position="801"/>
        <end position="826"/>
    </location>
</feature>
<feature type="compositionally biased region" description="Polar residues" evidence="2">
    <location>
        <begin position="503"/>
        <end position="517"/>
    </location>
</feature>
<protein>
    <recommendedName>
        <fullName evidence="5">PH domain-containing protein</fullName>
    </recommendedName>
</protein>
<keyword evidence="1" id="KW-0175">Coiled coil</keyword>
<evidence type="ECO:0000256" key="2">
    <source>
        <dbReference type="SAM" id="MobiDB-lite"/>
    </source>
</evidence>
<dbReference type="PANTHER" id="PTHR38700">
    <property type="entry name" value="YALI0E22418P"/>
    <property type="match status" value="1"/>
</dbReference>
<accession>A0ABP0DXI6</accession>
<sequence>MATVSVTRHFGDQNQERPQLPAHASLHVQSLVAGVPAPLPAPILVPLPSARARGLKYEAFAGSDALDTDEVARRDAEADRLLAEQKRKDLERLERELANHQLTSANLPPKSPSREKFSFLNLRRGLSSSAPPTPTSLPQILPDQPPPIPVSPNSPVGGVFNRPPTSYSSSRTQPGLESSHTPSQASDNLPMGAPSSAPGCGADQSITIRCRQFTAVVNTTLETTVGDALDAAAKLLPRHTDFTSCALIESYTRLGLERRLRRYERIRDIHNSWDSGNDNCLSILLPEASTAAMHATERSPRETKSLLLKSKNFRDATESSASASIGRNGHATDLDLPAVSRSRTTPPPGFTYFSMYHSQKPGRWNKRYITLVEKTGQLVASKKADESRVVFLSAEAKSNVNNSPSGDFQSLCHLSDYDIYTPTEAQMRKHLRPPKAHCFALKSQQRTTVFLNTENYVHFISTDEPSIALLFYNRVFAWRSWYLVNRQLALPRTTKANALPPVSMQTPSYPPSSSATVHKQIPRRSLSKSSAGTTPRSDSARISKTGSLFGGIGDSDLTLDFDRRDPSKPATVMSGTSSRTLSLRANAQSSTFAPGGLLGNGYDDRKRTEFSGASDRHHHGQPRNIVSSTAAAAALDSSWFPSASDHSARQRSKSIRDAAPPPVLTKSLQSNDDIPLGLQFPQYIQKQQTVGKRVGREVGISRSLSVGRPAANPVAVLAPPMPSMPSRVPAMPAPLIDLTPKFQEAPQWSKEGKGHGVRAPAGTAHLVDLATDWNSRLPNNGSRMVGGVVSPPCNTKLLRRDQATDVSADQNSTGMSTQRSQTMTTSSAAVATSFSRTRSLASHARPSRVQAPPVPLVQCIPNSLPFQEGNQVVSRH</sequence>
<evidence type="ECO:0000313" key="3">
    <source>
        <dbReference type="EMBL" id="CAK7271636.1"/>
    </source>
</evidence>
<dbReference type="PANTHER" id="PTHR38700:SF1">
    <property type="entry name" value="PH DOMAIN-CONTAINING PROTEIN"/>
    <property type="match status" value="1"/>
</dbReference>
<dbReference type="EMBL" id="CAWUOM010000092">
    <property type="protein sequence ID" value="CAK7271636.1"/>
    <property type="molecule type" value="Genomic_DNA"/>
</dbReference>
<proteinExistence type="predicted"/>
<feature type="compositionally biased region" description="Polar residues" evidence="2">
    <location>
        <begin position="163"/>
        <end position="187"/>
    </location>
</feature>
<name>A0ABP0DXI6_9PEZI</name>
<feature type="compositionally biased region" description="Pro residues" evidence="2">
    <location>
        <begin position="143"/>
        <end position="152"/>
    </location>
</feature>
<evidence type="ECO:0008006" key="5">
    <source>
        <dbReference type="Google" id="ProtNLM"/>
    </source>
</evidence>
<keyword evidence="4" id="KW-1185">Reference proteome</keyword>
<feature type="compositionally biased region" description="Low complexity" evidence="2">
    <location>
        <begin position="126"/>
        <end position="142"/>
    </location>
</feature>
<gene>
    <name evidence="3" type="ORF">SEPCBS57363_004725</name>
</gene>
<feature type="region of interest" description="Disordered" evidence="2">
    <location>
        <begin position="559"/>
        <end position="622"/>
    </location>
</feature>
<feature type="coiled-coil region" evidence="1">
    <location>
        <begin position="73"/>
        <end position="103"/>
    </location>
</feature>
<feature type="compositionally biased region" description="Polar residues" evidence="2">
    <location>
        <begin position="573"/>
        <end position="592"/>
    </location>
</feature>
<dbReference type="InterPro" id="IPR011993">
    <property type="entry name" value="PH-like_dom_sf"/>
</dbReference>
<dbReference type="Gene3D" id="2.30.29.30">
    <property type="entry name" value="Pleckstrin-homology domain (PH domain)/Phosphotyrosine-binding domain (PTB)"/>
    <property type="match status" value="1"/>
</dbReference>
<evidence type="ECO:0000313" key="4">
    <source>
        <dbReference type="Proteomes" id="UP001642501"/>
    </source>
</evidence>
<feature type="region of interest" description="Disordered" evidence="2">
    <location>
        <begin position="124"/>
        <end position="200"/>
    </location>
</feature>
<feature type="region of interest" description="Disordered" evidence="2">
    <location>
        <begin position="498"/>
        <end position="547"/>
    </location>
</feature>
<feature type="compositionally biased region" description="Polar residues" evidence="2">
    <location>
        <begin position="527"/>
        <end position="546"/>
    </location>
</feature>
<feature type="region of interest" description="Disordered" evidence="2">
    <location>
        <begin position="641"/>
        <end position="670"/>
    </location>
</feature>
<organism evidence="3 4">
    <name type="scientific">Sporothrix epigloea</name>
    <dbReference type="NCBI Taxonomy" id="1892477"/>
    <lineage>
        <taxon>Eukaryota</taxon>
        <taxon>Fungi</taxon>
        <taxon>Dikarya</taxon>
        <taxon>Ascomycota</taxon>
        <taxon>Pezizomycotina</taxon>
        <taxon>Sordariomycetes</taxon>
        <taxon>Sordariomycetidae</taxon>
        <taxon>Ophiostomatales</taxon>
        <taxon>Ophiostomataceae</taxon>
        <taxon>Sporothrix</taxon>
    </lineage>
</organism>
<feature type="compositionally biased region" description="Low complexity" evidence="2">
    <location>
        <begin position="812"/>
        <end position="826"/>
    </location>
</feature>
<evidence type="ECO:0000256" key="1">
    <source>
        <dbReference type="SAM" id="Coils"/>
    </source>
</evidence>
<reference evidence="3 4" key="1">
    <citation type="submission" date="2024-01" db="EMBL/GenBank/DDBJ databases">
        <authorList>
            <person name="Allen C."/>
            <person name="Tagirdzhanova G."/>
        </authorList>
    </citation>
    <scope>NUCLEOTIDE SEQUENCE [LARGE SCALE GENOMIC DNA]</scope>
    <source>
        <strain evidence="3 4">CBS 573.63</strain>
    </source>
</reference>
<comment type="caution">
    <text evidence="3">The sequence shown here is derived from an EMBL/GenBank/DDBJ whole genome shotgun (WGS) entry which is preliminary data.</text>
</comment>